<dbReference type="Proteomes" id="UP001162131">
    <property type="component" value="Unassembled WGS sequence"/>
</dbReference>
<evidence type="ECO:0000256" key="1">
    <source>
        <dbReference type="SAM" id="MobiDB-lite"/>
    </source>
</evidence>
<feature type="region of interest" description="Disordered" evidence="1">
    <location>
        <begin position="83"/>
        <end position="122"/>
    </location>
</feature>
<accession>A0AAU9IJA0</accession>
<feature type="region of interest" description="Disordered" evidence="1">
    <location>
        <begin position="136"/>
        <end position="155"/>
    </location>
</feature>
<keyword evidence="3" id="KW-1185">Reference proteome</keyword>
<proteinExistence type="predicted"/>
<dbReference type="AlphaFoldDB" id="A0AAU9IJA0"/>
<organism evidence="2 3">
    <name type="scientific">Blepharisma stoltei</name>
    <dbReference type="NCBI Taxonomy" id="1481888"/>
    <lineage>
        <taxon>Eukaryota</taxon>
        <taxon>Sar</taxon>
        <taxon>Alveolata</taxon>
        <taxon>Ciliophora</taxon>
        <taxon>Postciliodesmatophora</taxon>
        <taxon>Heterotrichea</taxon>
        <taxon>Heterotrichida</taxon>
        <taxon>Blepharismidae</taxon>
        <taxon>Blepharisma</taxon>
    </lineage>
</organism>
<protein>
    <submittedName>
        <fullName evidence="2">Uncharacterized protein</fullName>
    </submittedName>
</protein>
<evidence type="ECO:0000313" key="3">
    <source>
        <dbReference type="Proteomes" id="UP001162131"/>
    </source>
</evidence>
<comment type="caution">
    <text evidence="2">The sequence shown here is derived from an EMBL/GenBank/DDBJ whole genome shotgun (WGS) entry which is preliminary data.</text>
</comment>
<name>A0AAU9IJA0_9CILI</name>
<sequence>MMSPLNISSAKGKMLSSSYATLPGSTLVLELDNLEKKYESTLKEEKSLQQWRENEAKKEQERLYHRKRLNILNAEYLKQQMEEFEKRKQSEKEEKLKPGISPDMHGYPHLPETPKQVKRQKELEVMKKVEAKLVEQMESRRKEENQRIENDKREFQTLNRNAKKLLDQENDRIIEKRNKEKEILKSYWDLDLKAQKIKENINKVAIKGVIPKPTDSRDESTENEKEILIDKNEKLINSNDPIPNKNLEEIEEKELTSHASTSLIPSKSLKRYDVVKSRAFQIKKELDERYQKSYEAKIKKTIEDAKFKRKQMRDSKSSYSSIFYSPDARIFKAKAS</sequence>
<dbReference type="EMBL" id="CAJZBQ010000004">
    <property type="protein sequence ID" value="CAG9311219.1"/>
    <property type="molecule type" value="Genomic_DNA"/>
</dbReference>
<evidence type="ECO:0000313" key="2">
    <source>
        <dbReference type="EMBL" id="CAG9311219.1"/>
    </source>
</evidence>
<reference evidence="2" key="1">
    <citation type="submission" date="2021-09" db="EMBL/GenBank/DDBJ databases">
        <authorList>
            <consortium name="AG Swart"/>
            <person name="Singh M."/>
            <person name="Singh A."/>
            <person name="Seah K."/>
            <person name="Emmerich C."/>
        </authorList>
    </citation>
    <scope>NUCLEOTIDE SEQUENCE</scope>
    <source>
        <strain evidence="2">ATCC30299</strain>
    </source>
</reference>
<gene>
    <name evidence="2" type="ORF">BSTOLATCC_MIC3511</name>
</gene>
<feature type="compositionally biased region" description="Basic and acidic residues" evidence="1">
    <location>
        <begin position="83"/>
        <end position="97"/>
    </location>
</feature>